<feature type="domain" description="Chitin-binding type-1" evidence="10">
    <location>
        <begin position="420"/>
        <end position="465"/>
    </location>
</feature>
<keyword evidence="8" id="KW-1015">Disulfide bond</keyword>
<feature type="disulfide bond" evidence="8">
    <location>
        <begin position="331"/>
        <end position="345"/>
    </location>
</feature>
<dbReference type="Gene3D" id="3.30.60.10">
    <property type="entry name" value="Endochitinase-like"/>
    <property type="match status" value="10"/>
</dbReference>
<evidence type="ECO:0000256" key="9">
    <source>
        <dbReference type="SAM" id="SignalP"/>
    </source>
</evidence>
<accession>A0A9P9DBD9</accession>
<dbReference type="PANTHER" id="PTHR46471:SF2">
    <property type="entry name" value="CHITIN DEACETYLASE-RELATED"/>
    <property type="match status" value="1"/>
</dbReference>
<gene>
    <name evidence="11" type="ORF">EDB81DRAFT_952826</name>
</gene>
<evidence type="ECO:0000256" key="1">
    <source>
        <dbReference type="ARBA" id="ARBA00001941"/>
    </source>
</evidence>
<dbReference type="AlphaFoldDB" id="A0A9P9DBD9"/>
<keyword evidence="5" id="KW-0378">Hydrolase</keyword>
<dbReference type="GO" id="GO:0016787">
    <property type="term" value="F:hydrolase activity"/>
    <property type="evidence" value="ECO:0007669"/>
    <property type="project" value="UniProtKB-KW"/>
</dbReference>
<evidence type="ECO:0000259" key="10">
    <source>
        <dbReference type="PROSITE" id="PS50941"/>
    </source>
</evidence>
<evidence type="ECO:0000313" key="12">
    <source>
        <dbReference type="Proteomes" id="UP000738349"/>
    </source>
</evidence>
<name>A0A9P9DBD9_9HYPO</name>
<dbReference type="GO" id="GO:0046872">
    <property type="term" value="F:metal ion binding"/>
    <property type="evidence" value="ECO:0007669"/>
    <property type="project" value="UniProtKB-KW"/>
</dbReference>
<evidence type="ECO:0000256" key="8">
    <source>
        <dbReference type="PROSITE-ProRule" id="PRU00261"/>
    </source>
</evidence>
<comment type="caution">
    <text evidence="8">Lacks conserved residue(s) required for the propagation of feature annotation.</text>
</comment>
<protein>
    <recommendedName>
        <fullName evidence="10">Chitin-binding type-1 domain-containing protein</fullName>
    </recommendedName>
</protein>
<dbReference type="SMART" id="SM00270">
    <property type="entry name" value="ChtBD1"/>
    <property type="match status" value="10"/>
</dbReference>
<feature type="disulfide bond" evidence="8">
    <location>
        <begin position="224"/>
        <end position="238"/>
    </location>
</feature>
<feature type="disulfide bond" evidence="8">
    <location>
        <begin position="171"/>
        <end position="185"/>
    </location>
</feature>
<evidence type="ECO:0000313" key="11">
    <source>
        <dbReference type="EMBL" id="KAH7117300.1"/>
    </source>
</evidence>
<comment type="cofactor">
    <cofactor evidence="1">
        <name>Co(2+)</name>
        <dbReference type="ChEBI" id="CHEBI:48828"/>
    </cofactor>
</comment>
<feature type="disulfide bond" evidence="8">
    <location>
        <begin position="547"/>
        <end position="561"/>
    </location>
</feature>
<feature type="domain" description="Chitin-binding type-1" evidence="10">
    <location>
        <begin position="151"/>
        <end position="198"/>
    </location>
</feature>
<feature type="chain" id="PRO_5040318811" description="Chitin-binding type-1 domain-containing protein" evidence="9">
    <location>
        <begin position="20"/>
        <end position="573"/>
    </location>
</feature>
<feature type="disulfide bond" evidence="8">
    <location>
        <begin position="491"/>
        <end position="505"/>
    </location>
</feature>
<keyword evidence="7" id="KW-0170">Cobalt</keyword>
<feature type="domain" description="Chitin-binding type-1" evidence="10">
    <location>
        <begin position="205"/>
        <end position="251"/>
    </location>
</feature>
<dbReference type="PROSITE" id="PS50941">
    <property type="entry name" value="CHIT_BIND_I_2"/>
    <property type="match status" value="10"/>
</dbReference>
<comment type="caution">
    <text evidence="11">The sequence shown here is derived from an EMBL/GenBank/DDBJ whole genome shotgun (WGS) entry which is preliminary data.</text>
</comment>
<keyword evidence="4 9" id="KW-0732">Signal</keyword>
<feature type="disulfide bond" evidence="8">
    <location>
        <begin position="278"/>
        <end position="292"/>
    </location>
</feature>
<feature type="disulfide bond" evidence="8">
    <location>
        <begin position="385"/>
        <end position="399"/>
    </location>
</feature>
<feature type="disulfide bond" evidence="8">
    <location>
        <begin position="117"/>
        <end position="131"/>
    </location>
</feature>
<dbReference type="SUPFAM" id="SSF57016">
    <property type="entry name" value="Plant lectins/antimicrobial peptides"/>
    <property type="match status" value="10"/>
</dbReference>
<feature type="domain" description="Chitin-binding type-1" evidence="10">
    <location>
        <begin position="259"/>
        <end position="305"/>
    </location>
</feature>
<feature type="domain" description="Chitin-binding type-1" evidence="10">
    <location>
        <begin position="473"/>
        <end position="519"/>
    </location>
</feature>
<proteinExistence type="predicted"/>
<evidence type="ECO:0000256" key="2">
    <source>
        <dbReference type="ARBA" id="ARBA00022669"/>
    </source>
</evidence>
<dbReference type="PANTHER" id="PTHR46471">
    <property type="entry name" value="CHITIN DEACETYLASE"/>
    <property type="match status" value="1"/>
</dbReference>
<keyword evidence="3" id="KW-0479">Metal-binding</keyword>
<feature type="domain" description="Chitin-binding type-1" evidence="10">
    <location>
        <begin position="98"/>
        <end position="144"/>
    </location>
</feature>
<feature type="domain" description="Chitin-binding type-1" evidence="10">
    <location>
        <begin position="38"/>
        <end position="84"/>
    </location>
</feature>
<evidence type="ECO:0000256" key="7">
    <source>
        <dbReference type="ARBA" id="ARBA00023285"/>
    </source>
</evidence>
<feature type="disulfide bond" evidence="8">
    <location>
        <begin position="57"/>
        <end position="71"/>
    </location>
</feature>
<evidence type="ECO:0000256" key="5">
    <source>
        <dbReference type="ARBA" id="ARBA00022801"/>
    </source>
</evidence>
<feature type="domain" description="Chitin-binding type-1" evidence="10">
    <location>
        <begin position="313"/>
        <end position="358"/>
    </location>
</feature>
<feature type="domain" description="Chitin-binding type-1" evidence="10">
    <location>
        <begin position="366"/>
        <end position="412"/>
    </location>
</feature>
<keyword evidence="6" id="KW-0119">Carbohydrate metabolism</keyword>
<keyword evidence="12" id="KW-1185">Reference proteome</keyword>
<evidence type="ECO:0000256" key="3">
    <source>
        <dbReference type="ARBA" id="ARBA00022723"/>
    </source>
</evidence>
<organism evidence="11 12">
    <name type="scientific">Dactylonectria macrodidyma</name>
    <dbReference type="NCBI Taxonomy" id="307937"/>
    <lineage>
        <taxon>Eukaryota</taxon>
        <taxon>Fungi</taxon>
        <taxon>Dikarya</taxon>
        <taxon>Ascomycota</taxon>
        <taxon>Pezizomycotina</taxon>
        <taxon>Sordariomycetes</taxon>
        <taxon>Hypocreomycetidae</taxon>
        <taxon>Hypocreales</taxon>
        <taxon>Nectriaceae</taxon>
        <taxon>Dactylonectria</taxon>
    </lineage>
</organism>
<keyword evidence="2 8" id="KW-0147">Chitin-binding</keyword>
<dbReference type="OrthoDB" id="1193027at2759"/>
<dbReference type="GO" id="GO:0008061">
    <property type="term" value="F:chitin binding"/>
    <property type="evidence" value="ECO:0007669"/>
    <property type="project" value="UniProtKB-UniRule"/>
</dbReference>
<reference evidence="11" key="1">
    <citation type="journal article" date="2021" name="Nat. Commun.">
        <title>Genetic determinants of endophytism in the Arabidopsis root mycobiome.</title>
        <authorList>
            <person name="Mesny F."/>
            <person name="Miyauchi S."/>
            <person name="Thiergart T."/>
            <person name="Pickel B."/>
            <person name="Atanasova L."/>
            <person name="Karlsson M."/>
            <person name="Huettel B."/>
            <person name="Barry K.W."/>
            <person name="Haridas S."/>
            <person name="Chen C."/>
            <person name="Bauer D."/>
            <person name="Andreopoulos W."/>
            <person name="Pangilinan J."/>
            <person name="LaButti K."/>
            <person name="Riley R."/>
            <person name="Lipzen A."/>
            <person name="Clum A."/>
            <person name="Drula E."/>
            <person name="Henrissat B."/>
            <person name="Kohler A."/>
            <person name="Grigoriev I.V."/>
            <person name="Martin F.M."/>
            <person name="Hacquard S."/>
        </authorList>
    </citation>
    <scope>NUCLEOTIDE SEQUENCE</scope>
    <source>
        <strain evidence="11">MPI-CAGE-AT-0147</strain>
    </source>
</reference>
<feature type="disulfide bond" evidence="8">
    <location>
        <begin position="438"/>
        <end position="452"/>
    </location>
</feature>
<feature type="domain" description="Chitin-binding type-1" evidence="10">
    <location>
        <begin position="526"/>
        <end position="573"/>
    </location>
</feature>
<feature type="signal peptide" evidence="9">
    <location>
        <begin position="1"/>
        <end position="19"/>
    </location>
</feature>
<sequence length="573" mass="54861">MYKLQTLFGFGLFVSGVIAQSATGDAIPPWQTGIITEDGTCGSATPGWVCSPSWGACCSKDGQCGRSTAFCGAGCQVGYGNCNAPAPPAPGPGSPSPDGSCGGTKQYKCTGATYGDCCSSSGFCGDTAGHCGSGCQTLFGTCKDTGNVTTDGHCGPTGADKTCLGSTYGNCCSSGGFCGDSADHCGPGCLVAFGNCTIAANVTTDGTCGSKNGKICKGSGYGDCCSSSGFCGSATDHCGAGCQLTFGNCTGGASDISTDGDCGTKNGKTCKGSTFGDCCSSSGFCGATSGHCSAGCQSGFGTCSTGAGDISTDGSCGKNGKTCTGSTFGDCCSSSGFCGGATDHCGAGCQASFGTCGSGSGTISTDGSCGTKNGKTCKGSNFGDCCSSSGFCGGTSDHCSAGCQSSYGTCSSGSGDISTDGSCGKNGKICKGSTFGDCCSSSGFCGSKTDHCGAGCQTGFGTCTGGSSGISTDGACGKNGKTCSGSTFGKCCSGGGFCGNTANHCGQGCQSSFSNTCITTNIPSVDGSCGSSKGGLTCNGGDFNNQCCSSGGFCGTTTGHCGTGCQKGFGRCT</sequence>
<dbReference type="Proteomes" id="UP000738349">
    <property type="component" value="Unassembled WGS sequence"/>
</dbReference>
<dbReference type="EMBL" id="JAGMUV010000028">
    <property type="protein sequence ID" value="KAH7117300.1"/>
    <property type="molecule type" value="Genomic_DNA"/>
</dbReference>
<dbReference type="InterPro" id="IPR036861">
    <property type="entry name" value="Endochitinase-like_sf"/>
</dbReference>
<dbReference type="InterPro" id="IPR001002">
    <property type="entry name" value="Chitin-bd_1"/>
</dbReference>
<evidence type="ECO:0000256" key="4">
    <source>
        <dbReference type="ARBA" id="ARBA00022729"/>
    </source>
</evidence>
<evidence type="ECO:0000256" key="6">
    <source>
        <dbReference type="ARBA" id="ARBA00023277"/>
    </source>
</evidence>